<keyword evidence="3" id="KW-1185">Reference proteome</keyword>
<dbReference type="EMBL" id="UZAK01042232">
    <property type="protein sequence ID" value="VDP68585.1"/>
    <property type="molecule type" value="Genomic_DNA"/>
</dbReference>
<gene>
    <name evidence="2" type="ORF">SCUD_LOCUS19270</name>
</gene>
<evidence type="ECO:0000259" key="1">
    <source>
        <dbReference type="PROSITE" id="PS50853"/>
    </source>
</evidence>
<evidence type="ECO:0000313" key="2">
    <source>
        <dbReference type="EMBL" id="VDP68585.1"/>
    </source>
</evidence>
<organism evidence="2 3">
    <name type="scientific">Schistosoma curassoni</name>
    <dbReference type="NCBI Taxonomy" id="6186"/>
    <lineage>
        <taxon>Eukaryota</taxon>
        <taxon>Metazoa</taxon>
        <taxon>Spiralia</taxon>
        <taxon>Lophotrochozoa</taxon>
        <taxon>Platyhelminthes</taxon>
        <taxon>Trematoda</taxon>
        <taxon>Digenea</taxon>
        <taxon>Strigeidida</taxon>
        <taxon>Schistosomatoidea</taxon>
        <taxon>Schistosomatidae</taxon>
        <taxon>Schistosoma</taxon>
    </lineage>
</organism>
<dbReference type="Gene3D" id="2.60.40.10">
    <property type="entry name" value="Immunoglobulins"/>
    <property type="match status" value="1"/>
</dbReference>
<feature type="domain" description="Fibronectin type-III" evidence="1">
    <location>
        <begin position="17"/>
        <end position="77"/>
    </location>
</feature>
<dbReference type="InterPro" id="IPR003961">
    <property type="entry name" value="FN3_dom"/>
</dbReference>
<dbReference type="SUPFAM" id="SSF49265">
    <property type="entry name" value="Fibronectin type III"/>
    <property type="match status" value="1"/>
</dbReference>
<dbReference type="Proteomes" id="UP000279833">
    <property type="component" value="Unassembled WGS sequence"/>
</dbReference>
<dbReference type="InterPro" id="IPR036116">
    <property type="entry name" value="FN3_sf"/>
</dbReference>
<dbReference type="PROSITE" id="PS50853">
    <property type="entry name" value="FN3"/>
    <property type="match status" value="1"/>
</dbReference>
<sequence>MVESNFFNLQFVEIPSAPRNVTVNLSDPARVQLFWNEPLDTGGRAHVWYIINCLEIPNQSCSPHLTVVPTVPTLMTR</sequence>
<dbReference type="InterPro" id="IPR013783">
    <property type="entry name" value="Ig-like_fold"/>
</dbReference>
<accession>A0A3P8GPS6</accession>
<proteinExistence type="predicted"/>
<protein>
    <recommendedName>
        <fullName evidence="1">Fibronectin type-III domain-containing protein</fullName>
    </recommendedName>
</protein>
<evidence type="ECO:0000313" key="3">
    <source>
        <dbReference type="Proteomes" id="UP000279833"/>
    </source>
</evidence>
<dbReference type="AlphaFoldDB" id="A0A3P8GPS6"/>
<dbReference type="CDD" id="cd00063">
    <property type="entry name" value="FN3"/>
    <property type="match status" value="1"/>
</dbReference>
<reference evidence="2 3" key="1">
    <citation type="submission" date="2018-11" db="EMBL/GenBank/DDBJ databases">
        <authorList>
            <consortium name="Pathogen Informatics"/>
        </authorList>
    </citation>
    <scope>NUCLEOTIDE SEQUENCE [LARGE SCALE GENOMIC DNA]</scope>
    <source>
        <strain>Dakar</strain>
        <strain evidence="3">Senegal</strain>
    </source>
</reference>
<name>A0A3P8GPS6_9TREM</name>